<gene>
    <name evidence="8" type="ORF">BV898_18982</name>
</gene>
<dbReference type="InterPro" id="IPR002048">
    <property type="entry name" value="EF_hand_dom"/>
</dbReference>
<dbReference type="SUPFAM" id="SSF47473">
    <property type="entry name" value="EF-hand"/>
    <property type="match status" value="1"/>
</dbReference>
<protein>
    <submittedName>
        <fullName evidence="8">Microtubule-actin cross-linking factor 1</fullName>
    </submittedName>
</protein>
<dbReference type="GO" id="GO:0030056">
    <property type="term" value="C:hemidesmosome"/>
    <property type="evidence" value="ECO:0007669"/>
    <property type="project" value="TreeGrafter"/>
</dbReference>
<dbReference type="Pfam" id="PF00435">
    <property type="entry name" value="Spectrin"/>
    <property type="match status" value="2"/>
</dbReference>
<feature type="compositionally biased region" description="Basic residues" evidence="5">
    <location>
        <begin position="655"/>
        <end position="671"/>
    </location>
</feature>
<feature type="domain" description="EF-hand" evidence="6">
    <location>
        <begin position="418"/>
        <end position="453"/>
    </location>
</feature>
<dbReference type="Gene3D" id="3.30.920.20">
    <property type="entry name" value="Gas2-like domain"/>
    <property type="match status" value="1"/>
</dbReference>
<dbReference type="Gene3D" id="1.20.58.60">
    <property type="match status" value="4"/>
</dbReference>
<proteinExistence type="predicted"/>
<dbReference type="PANTHER" id="PTHR23169:SF23">
    <property type="entry name" value="SHORT STOP, ISOFORM H"/>
    <property type="match status" value="1"/>
</dbReference>
<dbReference type="SMART" id="SM00054">
    <property type="entry name" value="EFh"/>
    <property type="match status" value="2"/>
</dbReference>
<dbReference type="GO" id="GO:0042060">
    <property type="term" value="P:wound healing"/>
    <property type="evidence" value="ECO:0007669"/>
    <property type="project" value="TreeGrafter"/>
</dbReference>
<dbReference type="InterPro" id="IPR002017">
    <property type="entry name" value="Spectrin_repeat"/>
</dbReference>
<dbReference type="Pfam" id="PF02187">
    <property type="entry name" value="GAS2"/>
    <property type="match status" value="1"/>
</dbReference>
<dbReference type="CDD" id="cd00176">
    <property type="entry name" value="SPEC"/>
    <property type="match status" value="1"/>
</dbReference>
<dbReference type="SMART" id="SM00150">
    <property type="entry name" value="SPEC"/>
    <property type="match status" value="3"/>
</dbReference>
<evidence type="ECO:0000256" key="1">
    <source>
        <dbReference type="ARBA" id="ARBA00004245"/>
    </source>
</evidence>
<feature type="compositionally biased region" description="Polar residues" evidence="5">
    <location>
        <begin position="328"/>
        <end position="339"/>
    </location>
</feature>
<dbReference type="GO" id="GO:0031122">
    <property type="term" value="P:cytoplasmic microtubule organization"/>
    <property type="evidence" value="ECO:0007669"/>
    <property type="project" value="TreeGrafter"/>
</dbReference>
<dbReference type="PANTHER" id="PTHR23169">
    <property type="entry name" value="ENVOPLAKIN"/>
    <property type="match status" value="1"/>
</dbReference>
<dbReference type="Pfam" id="PF13499">
    <property type="entry name" value="EF-hand_7"/>
    <property type="match status" value="1"/>
</dbReference>
<dbReference type="SUPFAM" id="SSF46966">
    <property type="entry name" value="Spectrin repeat"/>
    <property type="match status" value="3"/>
</dbReference>
<comment type="subcellular location">
    <subcellularLocation>
        <location evidence="1">Cytoplasm</location>
        <location evidence="1">Cytoskeleton</location>
    </subcellularLocation>
</comment>
<dbReference type="GO" id="GO:0045104">
    <property type="term" value="P:intermediate filament cytoskeleton organization"/>
    <property type="evidence" value="ECO:0007669"/>
    <property type="project" value="InterPro"/>
</dbReference>
<keyword evidence="2" id="KW-0963">Cytoplasm</keyword>
<keyword evidence="9" id="KW-1185">Reference proteome</keyword>
<organism evidence="8 9">
    <name type="scientific">Hypsibius exemplaris</name>
    <name type="common">Freshwater tardigrade</name>
    <dbReference type="NCBI Taxonomy" id="2072580"/>
    <lineage>
        <taxon>Eukaryota</taxon>
        <taxon>Metazoa</taxon>
        <taxon>Ecdysozoa</taxon>
        <taxon>Tardigrada</taxon>
        <taxon>Eutardigrada</taxon>
        <taxon>Parachela</taxon>
        <taxon>Hypsibioidea</taxon>
        <taxon>Hypsibiidae</taxon>
        <taxon>Hypsibius</taxon>
    </lineage>
</organism>
<dbReference type="GO" id="GO:0005882">
    <property type="term" value="C:intermediate filament"/>
    <property type="evidence" value="ECO:0007669"/>
    <property type="project" value="TreeGrafter"/>
</dbReference>
<evidence type="ECO:0000256" key="4">
    <source>
        <dbReference type="ARBA" id="ARBA00023212"/>
    </source>
</evidence>
<feature type="domain" description="EF-hand" evidence="6">
    <location>
        <begin position="454"/>
        <end position="489"/>
    </location>
</feature>
<feature type="region of interest" description="Disordered" evidence="5">
    <location>
        <begin position="594"/>
        <end position="776"/>
    </location>
</feature>
<evidence type="ECO:0000256" key="5">
    <source>
        <dbReference type="SAM" id="MobiDB-lite"/>
    </source>
</evidence>
<accession>A0A9X6NI85</accession>
<dbReference type="SMART" id="SM00243">
    <property type="entry name" value="GAS2"/>
    <property type="match status" value="1"/>
</dbReference>
<keyword evidence="3" id="KW-0106">Calcium</keyword>
<comment type="caution">
    <text evidence="8">The sequence shown here is derived from an EMBL/GenBank/DDBJ whole genome shotgun (WGS) entry which is preliminary data.</text>
</comment>
<sequence length="776" mass="87812">MGRMLKETAAKSEQTVIQTMLMDLQKKWKTVGTKSAERQRKLEEALLFTGQLKEALHSMLEWLTKIEPLLSESTFVHGDIDNVRVLDEHHKALENDLSNRAANMSIVRKAARELVSSGEVDAATSAQMAELEQKWTTVQELADRRRTKLNDALRSATEFHQVLHSLIEWLGATEMKIRVFKALPDDVKDVQMAVFEIHEYQSEMQARQPSMDAAISLGNDIQTKCHPDSVATMRHWLKVLSTRWQEVDILMKQREQKLKDHMSTLERSVEELEQLLVWFFSVEASLINAEQQELPRDLENTKRLMNEHQDLETELYAKQMAVERLTQPRPQSHDSLQQLTDRKGRKTQSAGGARRPGEPAFPSDNARDLYYRNRDVTARAVQRRNQLQDHFSHMLEVEKLKGFQFEDWRRKFVRFMDVKKLRVMDFFRRYDTDRDGRLTRDEFITCILDEKFQTTELELEIVADIFDQNGDGLIDYQEFQHALKPDWKSAQNLTDADKIEDELTFQTRNCTCDHPHHYELQRKKDSSGAVQSYIFSENQQLRLVRILHTTIMVRVGGGWETLDKFLVKNDPCRIKGRTNIELRETFILPEGSSQAMTPFKNKKPSGIYKEADPSDPRLSSVGPISKIRVKTVNTTPWKAGAKSHETSSDPGGHAPHNHHHHSQIPHSHTHNHLVGGGGGLTLTANGKSKTLAGPKPVSRAPSRASSEAPEEQPSQSSHSGHSRSSSISSVSGPSVTGTTKTPSALGKTTNGGSAGGGGQNGKNPAAAKLNGNTRKR</sequence>
<dbReference type="Proteomes" id="UP000192578">
    <property type="component" value="Unassembled WGS sequence"/>
</dbReference>
<dbReference type="InterPro" id="IPR036534">
    <property type="entry name" value="GAR_dom_sf"/>
</dbReference>
<dbReference type="PROSITE" id="PS51460">
    <property type="entry name" value="GAR"/>
    <property type="match status" value="1"/>
</dbReference>
<dbReference type="InterPro" id="IPR003108">
    <property type="entry name" value="GAR_dom"/>
</dbReference>
<dbReference type="GO" id="GO:0008017">
    <property type="term" value="F:microtubule binding"/>
    <property type="evidence" value="ECO:0007669"/>
    <property type="project" value="InterPro"/>
</dbReference>
<dbReference type="InterPro" id="IPR043197">
    <property type="entry name" value="Plakin"/>
</dbReference>
<dbReference type="SUPFAM" id="SSF143575">
    <property type="entry name" value="GAS2 domain-like"/>
    <property type="match status" value="1"/>
</dbReference>
<feature type="compositionally biased region" description="Low complexity" evidence="5">
    <location>
        <begin position="694"/>
        <end position="751"/>
    </location>
</feature>
<evidence type="ECO:0000259" key="6">
    <source>
        <dbReference type="PROSITE" id="PS50222"/>
    </source>
</evidence>
<dbReference type="OrthoDB" id="10016565at2759"/>
<feature type="domain" description="GAR" evidence="7">
    <location>
        <begin position="494"/>
        <end position="573"/>
    </location>
</feature>
<evidence type="ECO:0000259" key="7">
    <source>
        <dbReference type="PROSITE" id="PS51460"/>
    </source>
</evidence>
<reference evidence="9" key="1">
    <citation type="submission" date="2017-01" db="EMBL/GenBank/DDBJ databases">
        <title>Comparative genomics of anhydrobiosis in the tardigrade Hypsibius dujardini.</title>
        <authorList>
            <person name="Yoshida Y."/>
            <person name="Koutsovoulos G."/>
            <person name="Laetsch D."/>
            <person name="Stevens L."/>
            <person name="Kumar S."/>
            <person name="Horikawa D."/>
            <person name="Ishino K."/>
            <person name="Komine S."/>
            <person name="Tomita M."/>
            <person name="Blaxter M."/>
            <person name="Arakawa K."/>
        </authorList>
    </citation>
    <scope>NUCLEOTIDE SEQUENCE [LARGE SCALE GENOMIC DNA]</scope>
    <source>
        <strain evidence="9">Z151</strain>
    </source>
</reference>
<evidence type="ECO:0000313" key="9">
    <source>
        <dbReference type="Proteomes" id="UP000192578"/>
    </source>
</evidence>
<dbReference type="InterPro" id="IPR018159">
    <property type="entry name" value="Spectrin/alpha-actinin"/>
</dbReference>
<dbReference type="GO" id="GO:0005509">
    <property type="term" value="F:calcium ion binding"/>
    <property type="evidence" value="ECO:0007669"/>
    <property type="project" value="InterPro"/>
</dbReference>
<dbReference type="InterPro" id="IPR011992">
    <property type="entry name" value="EF-hand-dom_pair"/>
</dbReference>
<dbReference type="InterPro" id="IPR018247">
    <property type="entry name" value="EF_Hand_1_Ca_BS"/>
</dbReference>
<evidence type="ECO:0000256" key="3">
    <source>
        <dbReference type="ARBA" id="ARBA00022837"/>
    </source>
</evidence>
<dbReference type="GO" id="GO:0005886">
    <property type="term" value="C:plasma membrane"/>
    <property type="evidence" value="ECO:0007669"/>
    <property type="project" value="UniProtKB-SubCell"/>
</dbReference>
<evidence type="ECO:0000313" key="8">
    <source>
        <dbReference type="EMBL" id="OWA54582.1"/>
    </source>
</evidence>
<feature type="region of interest" description="Disordered" evidence="5">
    <location>
        <begin position="325"/>
        <end position="366"/>
    </location>
</feature>
<dbReference type="PROSITE" id="PS50222">
    <property type="entry name" value="EF_HAND_2"/>
    <property type="match status" value="2"/>
</dbReference>
<keyword evidence="4" id="KW-0206">Cytoskeleton</keyword>
<dbReference type="CDD" id="cd00051">
    <property type="entry name" value="EFh"/>
    <property type="match status" value="1"/>
</dbReference>
<dbReference type="PROSITE" id="PS00018">
    <property type="entry name" value="EF_HAND_1"/>
    <property type="match status" value="2"/>
</dbReference>
<dbReference type="GO" id="GO:0005737">
    <property type="term" value="C:cytoplasm"/>
    <property type="evidence" value="ECO:0007669"/>
    <property type="project" value="TreeGrafter"/>
</dbReference>
<name>A0A9X6NI85_HYPEX</name>
<dbReference type="Gene3D" id="1.10.238.10">
    <property type="entry name" value="EF-hand"/>
    <property type="match status" value="1"/>
</dbReference>
<evidence type="ECO:0000256" key="2">
    <source>
        <dbReference type="ARBA" id="ARBA00022490"/>
    </source>
</evidence>
<dbReference type="AlphaFoldDB" id="A0A9X6NI85"/>
<dbReference type="GO" id="GO:0005198">
    <property type="term" value="F:structural molecule activity"/>
    <property type="evidence" value="ECO:0007669"/>
    <property type="project" value="TreeGrafter"/>
</dbReference>
<dbReference type="EMBL" id="MTYJ01000426">
    <property type="protein sequence ID" value="OWA54582.1"/>
    <property type="molecule type" value="Genomic_DNA"/>
</dbReference>
<dbReference type="FunFam" id="1.20.58.60:FF:000001">
    <property type="entry name" value="Microtubule-actin cross-linking factor 1"/>
    <property type="match status" value="1"/>
</dbReference>